<feature type="region of interest" description="Disordered" evidence="1">
    <location>
        <begin position="105"/>
        <end position="135"/>
    </location>
</feature>
<proteinExistence type="predicted"/>
<dbReference type="VEuPathDB" id="VectorBase:LLOJ005773"/>
<evidence type="ECO:0000313" key="2">
    <source>
        <dbReference type="EnsemblMetazoa" id="LLOJ005773-PA"/>
    </source>
</evidence>
<reference evidence="2" key="1">
    <citation type="submission" date="2020-05" db="UniProtKB">
        <authorList>
            <consortium name="EnsemblMetazoa"/>
        </authorList>
    </citation>
    <scope>IDENTIFICATION</scope>
    <source>
        <strain evidence="2">Jacobina</strain>
    </source>
</reference>
<dbReference type="AlphaFoldDB" id="A0A1B0CM85"/>
<dbReference type="EMBL" id="AJWK01018366">
    <property type="status" value="NOT_ANNOTATED_CDS"/>
    <property type="molecule type" value="Genomic_DNA"/>
</dbReference>
<sequence length="210" mass="22654">MSAQHAGTRQWCKIIESHKREATTTTLCPKPPPPSSSIANPITHPLYPVDPAYVAQPHNGYQQVDGGSFGVQQQQNVMGMPPQQMPQQGFNYNPPAAAAAAFPGQMSFQGGQPPANLQQAPTPPQKVPTPEPPKPKAPIPEEHIYLQTLAPNTLAALNQLVQFVQVGDYANGLALHTQMCSGADFAQIATFMPGIKVLLQTAMQLQVYLR</sequence>
<accession>A0A1B0CM85</accession>
<dbReference type="EnsemblMetazoa" id="LLOJ005773-RA">
    <property type="protein sequence ID" value="LLOJ005773-PA"/>
    <property type="gene ID" value="LLOJ005773"/>
</dbReference>
<dbReference type="EMBL" id="AJWK01018367">
    <property type="status" value="NOT_ANNOTATED_CDS"/>
    <property type="molecule type" value="Genomic_DNA"/>
</dbReference>
<organism evidence="2 3">
    <name type="scientific">Lutzomyia longipalpis</name>
    <name type="common">Sand fly</name>
    <dbReference type="NCBI Taxonomy" id="7200"/>
    <lineage>
        <taxon>Eukaryota</taxon>
        <taxon>Metazoa</taxon>
        <taxon>Ecdysozoa</taxon>
        <taxon>Arthropoda</taxon>
        <taxon>Hexapoda</taxon>
        <taxon>Insecta</taxon>
        <taxon>Pterygota</taxon>
        <taxon>Neoptera</taxon>
        <taxon>Endopterygota</taxon>
        <taxon>Diptera</taxon>
        <taxon>Nematocera</taxon>
        <taxon>Psychodoidea</taxon>
        <taxon>Psychodidae</taxon>
        <taxon>Lutzomyia</taxon>
        <taxon>Lutzomyia</taxon>
    </lineage>
</organism>
<dbReference type="Proteomes" id="UP000092461">
    <property type="component" value="Unassembled WGS sequence"/>
</dbReference>
<evidence type="ECO:0000313" key="3">
    <source>
        <dbReference type="Proteomes" id="UP000092461"/>
    </source>
</evidence>
<dbReference type="Gene3D" id="1.20.940.10">
    <property type="entry name" value="Functional domain of the splicing factor Prp18"/>
    <property type="match status" value="1"/>
</dbReference>
<keyword evidence="3" id="KW-1185">Reference proteome</keyword>
<dbReference type="VEuPathDB" id="VectorBase:LLONM1_004387"/>
<feature type="compositionally biased region" description="Pro residues" evidence="1">
    <location>
        <begin position="121"/>
        <end position="135"/>
    </location>
</feature>
<name>A0A1B0CM85_LUTLO</name>
<protein>
    <submittedName>
        <fullName evidence="2">Uncharacterized protein</fullName>
    </submittedName>
</protein>
<dbReference type="EMBL" id="AJWK01018365">
    <property type="status" value="NOT_ANNOTATED_CDS"/>
    <property type="molecule type" value="Genomic_DNA"/>
</dbReference>
<evidence type="ECO:0000256" key="1">
    <source>
        <dbReference type="SAM" id="MobiDB-lite"/>
    </source>
</evidence>